<keyword evidence="2" id="KW-1185">Reference proteome</keyword>
<dbReference type="AlphaFoldDB" id="A0A2S7T051"/>
<organism evidence="1 2">
    <name type="scientific">Flavipsychrobacter stenotrophus</name>
    <dbReference type="NCBI Taxonomy" id="2077091"/>
    <lineage>
        <taxon>Bacteria</taxon>
        <taxon>Pseudomonadati</taxon>
        <taxon>Bacteroidota</taxon>
        <taxon>Chitinophagia</taxon>
        <taxon>Chitinophagales</taxon>
        <taxon>Chitinophagaceae</taxon>
        <taxon>Flavipsychrobacter</taxon>
    </lineage>
</organism>
<dbReference type="PROSITE" id="PS51257">
    <property type="entry name" value="PROKAR_LIPOPROTEIN"/>
    <property type="match status" value="1"/>
</dbReference>
<dbReference type="InterPro" id="IPR031815">
    <property type="entry name" value="DUF5074"/>
</dbReference>
<name>A0A2S7T051_9BACT</name>
<dbReference type="Gene3D" id="2.130.10.10">
    <property type="entry name" value="YVTN repeat-like/Quinoprotein amine dehydrogenase"/>
    <property type="match status" value="1"/>
</dbReference>
<evidence type="ECO:0000313" key="1">
    <source>
        <dbReference type="EMBL" id="PQJ12583.1"/>
    </source>
</evidence>
<sequence>MGSKSYKALIISCCLLASCLKDKPVDRNTGTPSNKSGVYIACEGQFTVGNSSLYLYKPLSDSVFGDLYLNVNGQQLGDVLQSVTSIGDKLFLAVNHSDKVVVINSSDLRTVATITVPSPRYILPISGGKAYISSLYHNKVYVINTGMLVLTDSITIPATNTESLCAYGTDVFVAAWDTASRSIYKIDPTTNTVTQTINVAGYAPHNILVDKEQMLWVLSGNQARSKQSYWTRIDPSTGSILASYQFPASAEPIKPVFNKTKDTLYFIEANYSGGTSDNGIYRMGIHESALPALPFVAALQYQYFWALGIDPATGYIYVGDPKGFNQKGTVSIYRQDGSLHKSFVTGVGPGGFLFVE</sequence>
<dbReference type="EMBL" id="PPSL01000001">
    <property type="protein sequence ID" value="PQJ12583.1"/>
    <property type="molecule type" value="Genomic_DNA"/>
</dbReference>
<protein>
    <recommendedName>
        <fullName evidence="3">Cell surface protein</fullName>
    </recommendedName>
</protein>
<accession>A0A2S7T051</accession>
<evidence type="ECO:0008006" key="3">
    <source>
        <dbReference type="Google" id="ProtNLM"/>
    </source>
</evidence>
<dbReference type="SUPFAM" id="SSF50969">
    <property type="entry name" value="YVTN repeat-like/Quinoprotein amine dehydrogenase"/>
    <property type="match status" value="1"/>
</dbReference>
<comment type="caution">
    <text evidence="1">The sequence shown here is derived from an EMBL/GenBank/DDBJ whole genome shotgun (WGS) entry which is preliminary data.</text>
</comment>
<reference evidence="1 2" key="1">
    <citation type="submission" date="2018-01" db="EMBL/GenBank/DDBJ databases">
        <title>A novel member of the phylum Bacteroidetes isolated from glacier ice.</title>
        <authorList>
            <person name="Liu Q."/>
            <person name="Xin Y.-H."/>
        </authorList>
    </citation>
    <scope>NUCLEOTIDE SEQUENCE [LARGE SCALE GENOMIC DNA]</scope>
    <source>
        <strain evidence="1 2">RB1R16</strain>
    </source>
</reference>
<dbReference type="SUPFAM" id="SSF63825">
    <property type="entry name" value="YWTD domain"/>
    <property type="match status" value="1"/>
</dbReference>
<evidence type="ECO:0000313" key="2">
    <source>
        <dbReference type="Proteomes" id="UP000239872"/>
    </source>
</evidence>
<dbReference type="PANTHER" id="PTHR47197:SF3">
    <property type="entry name" value="DIHYDRO-HEME D1 DEHYDROGENASE"/>
    <property type="match status" value="1"/>
</dbReference>
<gene>
    <name evidence="1" type="ORF">CJD36_002215</name>
</gene>
<dbReference type="Proteomes" id="UP000239872">
    <property type="component" value="Unassembled WGS sequence"/>
</dbReference>
<dbReference type="InterPro" id="IPR015943">
    <property type="entry name" value="WD40/YVTN_repeat-like_dom_sf"/>
</dbReference>
<dbReference type="InterPro" id="IPR051200">
    <property type="entry name" value="Host-pathogen_enzymatic-act"/>
</dbReference>
<dbReference type="PANTHER" id="PTHR47197">
    <property type="entry name" value="PROTEIN NIRF"/>
    <property type="match status" value="1"/>
</dbReference>
<proteinExistence type="predicted"/>
<dbReference type="Pfam" id="PF16819">
    <property type="entry name" value="DUF5074"/>
    <property type="match status" value="1"/>
</dbReference>
<dbReference type="InterPro" id="IPR011044">
    <property type="entry name" value="Quino_amine_DH_bsu"/>
</dbReference>